<keyword evidence="8 9" id="KW-0472">Membrane</keyword>
<evidence type="ECO:0000256" key="8">
    <source>
        <dbReference type="ARBA" id="ARBA00023136"/>
    </source>
</evidence>
<evidence type="ECO:0000256" key="9">
    <source>
        <dbReference type="SAM" id="Phobius"/>
    </source>
</evidence>
<keyword evidence="5" id="KW-0732">Signal</keyword>
<dbReference type="AlphaFoldDB" id="A0A7M7P4Q1"/>
<dbReference type="KEGG" id="spu:105438446"/>
<evidence type="ECO:0000256" key="5">
    <source>
        <dbReference type="ARBA" id="ARBA00022729"/>
    </source>
</evidence>
<comment type="similarity">
    <text evidence="2">Belongs to the EMC10 family.</text>
</comment>
<evidence type="ECO:0000313" key="11">
    <source>
        <dbReference type="Proteomes" id="UP000007110"/>
    </source>
</evidence>
<dbReference type="FunCoup" id="A0A7M7P4Q1">
    <property type="interactions" value="511"/>
</dbReference>
<evidence type="ECO:0000256" key="4">
    <source>
        <dbReference type="ARBA" id="ARBA00022692"/>
    </source>
</evidence>
<accession>A0A7M7P4Q1</accession>
<sequence>MAAPISVKNSSPVTMYILQICLVIAAFISLSYGNRKVLDTRLPIHHDPEAFTTYVLVVEHSFDQGMTPKFSSRGTLSFRSNKDGQGMFVQTAALTAGEKRKLKDLAKHDGIYRIRVPTSLEASPDDSSLQFVSTFTRACALLESRLTDNITVSVDQSGNVLGVSLVPMDGSCDRDPTIESSSLLDYFNTSVALQVTTAGPTPDTQAFVRKMEDEREMKEKGKGPDNRSFLAKYWMYIVPVVLFVLVSSGGDQARS</sequence>
<evidence type="ECO:0000256" key="6">
    <source>
        <dbReference type="ARBA" id="ARBA00022824"/>
    </source>
</evidence>
<dbReference type="Pfam" id="PF21203">
    <property type="entry name" value="ECM10"/>
    <property type="match status" value="1"/>
</dbReference>
<evidence type="ECO:0000256" key="7">
    <source>
        <dbReference type="ARBA" id="ARBA00022989"/>
    </source>
</evidence>
<dbReference type="CDD" id="cd22209">
    <property type="entry name" value="EMC10"/>
    <property type="match status" value="1"/>
</dbReference>
<keyword evidence="7 9" id="KW-1133">Transmembrane helix</keyword>
<dbReference type="GO" id="GO:0072546">
    <property type="term" value="C:EMC complex"/>
    <property type="evidence" value="ECO:0000318"/>
    <property type="project" value="GO_Central"/>
</dbReference>
<feature type="transmembrane region" description="Helical" evidence="9">
    <location>
        <begin position="233"/>
        <end position="250"/>
    </location>
</feature>
<reference evidence="10" key="2">
    <citation type="submission" date="2021-01" db="UniProtKB">
        <authorList>
            <consortium name="EnsemblMetazoa"/>
        </authorList>
    </citation>
    <scope>IDENTIFICATION</scope>
</reference>
<dbReference type="OMA" id="QFNDVLW"/>
<feature type="transmembrane region" description="Helical" evidence="9">
    <location>
        <begin position="13"/>
        <end position="32"/>
    </location>
</feature>
<name>A0A7M7P4Q1_STRPU</name>
<proteinExistence type="inferred from homology"/>
<dbReference type="Proteomes" id="UP000007110">
    <property type="component" value="Unassembled WGS sequence"/>
</dbReference>
<keyword evidence="4 9" id="KW-0812">Transmembrane</keyword>
<keyword evidence="11" id="KW-1185">Reference proteome</keyword>
<comment type="subcellular location">
    <subcellularLocation>
        <location evidence="1">Endoplasmic reticulum membrane</location>
        <topology evidence="1">Single-pass type I membrane protein</topology>
    </subcellularLocation>
</comment>
<dbReference type="GeneID" id="105438446"/>
<evidence type="ECO:0000256" key="2">
    <source>
        <dbReference type="ARBA" id="ARBA00007695"/>
    </source>
</evidence>
<dbReference type="RefSeq" id="XP_030845407.1">
    <property type="nucleotide sequence ID" value="XM_030989547.1"/>
</dbReference>
<evidence type="ECO:0000256" key="1">
    <source>
        <dbReference type="ARBA" id="ARBA00004115"/>
    </source>
</evidence>
<dbReference type="PANTHER" id="PTHR21397:SF4">
    <property type="entry name" value="ER MEMBRANE PROTEIN COMPLEX SUBUNIT 10"/>
    <property type="match status" value="1"/>
</dbReference>
<dbReference type="EnsemblMetazoa" id="XM_030989547">
    <property type="protein sequence ID" value="XP_030845407"/>
    <property type="gene ID" value="LOC105438446"/>
</dbReference>
<dbReference type="OrthoDB" id="1894652at2759"/>
<dbReference type="PANTHER" id="PTHR21397">
    <property type="entry name" value="CHROMATIN COMPLEXES SUBUNIT BAP18-RELATED"/>
    <property type="match status" value="1"/>
</dbReference>
<dbReference type="InParanoid" id="A0A7M7P4Q1"/>
<keyword evidence="6" id="KW-0256">Endoplasmic reticulum</keyword>
<organism evidence="10 11">
    <name type="scientific">Strongylocentrotus purpuratus</name>
    <name type="common">Purple sea urchin</name>
    <dbReference type="NCBI Taxonomy" id="7668"/>
    <lineage>
        <taxon>Eukaryota</taxon>
        <taxon>Metazoa</taxon>
        <taxon>Echinodermata</taxon>
        <taxon>Eleutherozoa</taxon>
        <taxon>Echinozoa</taxon>
        <taxon>Echinoidea</taxon>
        <taxon>Euechinoidea</taxon>
        <taxon>Echinacea</taxon>
        <taxon>Camarodonta</taxon>
        <taxon>Echinidea</taxon>
        <taxon>Strongylocentrotidae</taxon>
        <taxon>Strongylocentrotus</taxon>
    </lineage>
</organism>
<evidence type="ECO:0000256" key="3">
    <source>
        <dbReference type="ARBA" id="ARBA00020105"/>
    </source>
</evidence>
<reference evidence="11" key="1">
    <citation type="submission" date="2015-02" db="EMBL/GenBank/DDBJ databases">
        <title>Genome sequencing for Strongylocentrotus purpuratus.</title>
        <authorList>
            <person name="Murali S."/>
            <person name="Liu Y."/>
            <person name="Vee V."/>
            <person name="English A."/>
            <person name="Wang M."/>
            <person name="Skinner E."/>
            <person name="Han Y."/>
            <person name="Muzny D.M."/>
            <person name="Worley K.C."/>
            <person name="Gibbs R.A."/>
        </authorList>
    </citation>
    <scope>NUCLEOTIDE SEQUENCE</scope>
</reference>
<protein>
    <recommendedName>
        <fullName evidence="3">ER membrane protein complex subunit 10</fullName>
    </recommendedName>
</protein>
<evidence type="ECO:0000313" key="10">
    <source>
        <dbReference type="EnsemblMetazoa" id="XP_030845407"/>
    </source>
</evidence>